<reference evidence="2 3" key="1">
    <citation type="submission" date="2024-07" db="EMBL/GenBank/DDBJ databases">
        <title>The genome sequence of type strain Sediminicola arcticus GDMCC 1.2805.</title>
        <authorList>
            <person name="Liu Y."/>
        </authorList>
    </citation>
    <scope>NUCLEOTIDE SEQUENCE [LARGE SCALE GENOMIC DNA]</scope>
    <source>
        <strain evidence="2 3">GDMCC 1.2805</strain>
    </source>
</reference>
<dbReference type="InterPro" id="IPR001478">
    <property type="entry name" value="PDZ"/>
</dbReference>
<dbReference type="SMART" id="SM00228">
    <property type="entry name" value="PDZ"/>
    <property type="match status" value="1"/>
</dbReference>
<comment type="caution">
    <text evidence="2">The sequence shown here is derived from an EMBL/GenBank/DDBJ whole genome shotgun (WGS) entry which is preliminary data.</text>
</comment>
<evidence type="ECO:0000313" key="3">
    <source>
        <dbReference type="Proteomes" id="UP001549799"/>
    </source>
</evidence>
<accession>A0ABV2SXP6</accession>
<dbReference type="InterPro" id="IPR041489">
    <property type="entry name" value="PDZ_6"/>
</dbReference>
<dbReference type="Pfam" id="PF13650">
    <property type="entry name" value="Asp_protease_2"/>
    <property type="match status" value="2"/>
</dbReference>
<keyword evidence="3" id="KW-1185">Reference proteome</keyword>
<name>A0ABV2SXP6_9FLAO</name>
<dbReference type="EMBL" id="JBEXAE010000009">
    <property type="protein sequence ID" value="MET6991927.1"/>
    <property type="molecule type" value="Genomic_DNA"/>
</dbReference>
<dbReference type="PROSITE" id="PS50106">
    <property type="entry name" value="PDZ"/>
    <property type="match status" value="1"/>
</dbReference>
<dbReference type="Pfam" id="PF17820">
    <property type="entry name" value="PDZ_6"/>
    <property type="match status" value="1"/>
</dbReference>
<dbReference type="InterPro" id="IPR036034">
    <property type="entry name" value="PDZ_sf"/>
</dbReference>
<dbReference type="Proteomes" id="UP001549799">
    <property type="component" value="Unassembled WGS sequence"/>
</dbReference>
<evidence type="ECO:0000313" key="2">
    <source>
        <dbReference type="EMBL" id="MET6991927.1"/>
    </source>
</evidence>
<dbReference type="SUPFAM" id="SSF50156">
    <property type="entry name" value="PDZ domain-like"/>
    <property type="match status" value="1"/>
</dbReference>
<dbReference type="Gene3D" id="2.40.70.10">
    <property type="entry name" value="Acid Proteases"/>
    <property type="match status" value="2"/>
</dbReference>
<dbReference type="InterPro" id="IPR021109">
    <property type="entry name" value="Peptidase_aspartic_dom_sf"/>
</dbReference>
<dbReference type="Gene3D" id="2.30.42.10">
    <property type="match status" value="1"/>
</dbReference>
<dbReference type="RefSeq" id="WP_354616468.1">
    <property type="nucleotide sequence ID" value="NZ_JBEXAE010000009.1"/>
</dbReference>
<keyword evidence="2" id="KW-0645">Protease</keyword>
<protein>
    <submittedName>
        <fullName evidence="2">Aspartyl protease family protein</fullName>
    </submittedName>
</protein>
<evidence type="ECO:0000259" key="1">
    <source>
        <dbReference type="PROSITE" id="PS50106"/>
    </source>
</evidence>
<dbReference type="GO" id="GO:0008233">
    <property type="term" value="F:peptidase activity"/>
    <property type="evidence" value="ECO:0007669"/>
    <property type="project" value="UniProtKB-KW"/>
</dbReference>
<dbReference type="GO" id="GO:0006508">
    <property type="term" value="P:proteolysis"/>
    <property type="evidence" value="ECO:0007669"/>
    <property type="project" value="UniProtKB-KW"/>
</dbReference>
<gene>
    <name evidence="2" type="ORF">ABXZ36_14870</name>
</gene>
<organism evidence="2 3">
    <name type="scientific">Sediminicola arcticus</name>
    <dbReference type="NCBI Taxonomy" id="1574308"/>
    <lineage>
        <taxon>Bacteria</taxon>
        <taxon>Pseudomonadati</taxon>
        <taxon>Bacteroidota</taxon>
        <taxon>Flavobacteriia</taxon>
        <taxon>Flavobacteriales</taxon>
        <taxon>Flavobacteriaceae</taxon>
        <taxon>Sediminicola</taxon>
    </lineage>
</organism>
<sequence length="444" mass="50140">MGYFLKNIALIIFCFPFISFAQGFKLEKGKKFQKVKFELINNLMIIPVEVNGAKLSFLLDSGVSTPILFNISNQDSIQIKNVKEITIKGLGEGAAMKGLSSDGNTFRINSIANRSQKLYVVLDKDMNFSPSLGIPVHGIIGYDLFKDFVVEINYGAKFIKFHDPKIYEATLKKNQERIPLIIENKKAYVDGKVYMGNELEIPVRLLVDTGSSDAIWLFEDKAKGLDIPEKHYEDYLGKGLSGNIFGKRTMVEGFRLGSYSLKGPKTAFPDMESFNSIKNLGERNGSIGGEILKRFNIVFNYTKNEIFIKRNSNFKTPFHYNLSGIELMHAGMRFIAEQLTDSRGIVKGDEKSFGNVQILMEGRTRLSLVPEIVVSSIRAGSPAYEAGLQEGDLILTVNGKSVYKYKLQEVLQMMNEREGKRVKLVIERYNKDLLFSFVLKKVFK</sequence>
<keyword evidence="2" id="KW-0378">Hydrolase</keyword>
<feature type="domain" description="PDZ" evidence="1">
    <location>
        <begin position="372"/>
        <end position="430"/>
    </location>
</feature>
<proteinExistence type="predicted"/>